<comment type="caution">
    <text evidence="2">The sequence shown here is derived from an EMBL/GenBank/DDBJ whole genome shotgun (WGS) entry which is preliminary data.</text>
</comment>
<proteinExistence type="predicted"/>
<dbReference type="Gene3D" id="3.10.180.10">
    <property type="entry name" value="2,3-Dihydroxybiphenyl 1,2-Dioxygenase, domain 1"/>
    <property type="match status" value="1"/>
</dbReference>
<accession>A0A942YNI3</accession>
<dbReference type="InterPro" id="IPR029068">
    <property type="entry name" value="Glyas_Bleomycin-R_OHBP_Dase"/>
</dbReference>
<evidence type="ECO:0000313" key="2">
    <source>
        <dbReference type="EMBL" id="MBS4201740.1"/>
    </source>
</evidence>
<name>A0A942YNI3_9BACI</name>
<organism evidence="2 3">
    <name type="scientific">Lederbergia citrisecunda</name>
    <dbReference type="NCBI Taxonomy" id="2833583"/>
    <lineage>
        <taxon>Bacteria</taxon>
        <taxon>Bacillati</taxon>
        <taxon>Bacillota</taxon>
        <taxon>Bacilli</taxon>
        <taxon>Bacillales</taxon>
        <taxon>Bacillaceae</taxon>
        <taxon>Lederbergia</taxon>
    </lineage>
</organism>
<dbReference type="Proteomes" id="UP000682713">
    <property type="component" value="Unassembled WGS sequence"/>
</dbReference>
<gene>
    <name evidence="2" type="ORF">KHA93_19230</name>
</gene>
<feature type="domain" description="Glyoxalase/fosfomycin resistance/dioxygenase" evidence="1">
    <location>
        <begin position="17"/>
        <end position="121"/>
    </location>
</feature>
<evidence type="ECO:0000313" key="3">
    <source>
        <dbReference type="Proteomes" id="UP000682713"/>
    </source>
</evidence>
<dbReference type="Pfam" id="PF00903">
    <property type="entry name" value="Glyoxalase"/>
    <property type="match status" value="1"/>
</dbReference>
<protein>
    <submittedName>
        <fullName evidence="2">VOC family protein</fullName>
    </submittedName>
</protein>
<sequence length="124" mass="14250">MKKWKKKHNIAPNVSSIFVHVKDIDRAVNWYAKLFGVSVPPGPYDKVFSMQLNNLTLLLDAHRSDHFQPSELPLFTVSTEDVDQTYEYLNNNNIVIVGEIERFPDVSFVTLLDSEGNQIMIVQE</sequence>
<evidence type="ECO:0000259" key="1">
    <source>
        <dbReference type="Pfam" id="PF00903"/>
    </source>
</evidence>
<dbReference type="EMBL" id="JAGYPJ010000001">
    <property type="protein sequence ID" value="MBS4201740.1"/>
    <property type="molecule type" value="Genomic_DNA"/>
</dbReference>
<keyword evidence="3" id="KW-1185">Reference proteome</keyword>
<dbReference type="InterPro" id="IPR004360">
    <property type="entry name" value="Glyas_Fos-R_dOase_dom"/>
</dbReference>
<dbReference type="AlphaFoldDB" id="A0A942YNI3"/>
<reference evidence="2 3" key="1">
    <citation type="submission" date="2021-05" db="EMBL/GenBank/DDBJ databases">
        <title>Novel Bacillus species.</title>
        <authorList>
            <person name="Liu G."/>
        </authorList>
    </citation>
    <scope>NUCLEOTIDE SEQUENCE [LARGE SCALE GENOMIC DNA]</scope>
    <source>
        <strain evidence="2 3">FJAT-49732</strain>
    </source>
</reference>
<dbReference type="SUPFAM" id="SSF54593">
    <property type="entry name" value="Glyoxalase/Bleomycin resistance protein/Dihydroxybiphenyl dioxygenase"/>
    <property type="match status" value="1"/>
</dbReference>